<dbReference type="CDD" id="cd06171">
    <property type="entry name" value="Sigma70_r4"/>
    <property type="match status" value="1"/>
</dbReference>
<keyword evidence="2" id="KW-0805">Transcription regulation</keyword>
<accession>A0A1T5MCG0</accession>
<evidence type="ECO:0000256" key="2">
    <source>
        <dbReference type="ARBA" id="ARBA00023015"/>
    </source>
</evidence>
<dbReference type="EMBL" id="FUZU01000004">
    <property type="protein sequence ID" value="SKC85855.1"/>
    <property type="molecule type" value="Genomic_DNA"/>
</dbReference>
<dbReference type="Gene3D" id="1.10.1740.10">
    <property type="match status" value="1"/>
</dbReference>
<dbReference type="InterPro" id="IPR039425">
    <property type="entry name" value="RNA_pol_sigma-70-like"/>
</dbReference>
<dbReference type="Proteomes" id="UP000190961">
    <property type="component" value="Unassembled WGS sequence"/>
</dbReference>
<evidence type="ECO:0000313" key="9">
    <source>
        <dbReference type="Proteomes" id="UP000190961"/>
    </source>
</evidence>
<dbReference type="AlphaFoldDB" id="A0A1T5MCG0"/>
<evidence type="ECO:0000256" key="4">
    <source>
        <dbReference type="ARBA" id="ARBA00023125"/>
    </source>
</evidence>
<dbReference type="InterPro" id="IPR013249">
    <property type="entry name" value="RNA_pol_sigma70_r4_t2"/>
</dbReference>
<dbReference type="STRING" id="688867.SAMN05660236_4978"/>
<dbReference type="NCBIfam" id="TIGR02937">
    <property type="entry name" value="sigma70-ECF"/>
    <property type="match status" value="1"/>
</dbReference>
<feature type="domain" description="RNA polymerase sigma factor 70 region 4 type 2" evidence="7">
    <location>
        <begin position="128"/>
        <end position="180"/>
    </location>
</feature>
<keyword evidence="4" id="KW-0238">DNA-binding</keyword>
<name>A0A1T5MCG0_9BACT</name>
<evidence type="ECO:0000313" key="8">
    <source>
        <dbReference type="EMBL" id="SKC85855.1"/>
    </source>
</evidence>
<dbReference type="InterPro" id="IPR007627">
    <property type="entry name" value="RNA_pol_sigma70_r2"/>
</dbReference>
<dbReference type="SUPFAM" id="SSF88659">
    <property type="entry name" value="Sigma3 and sigma4 domains of RNA polymerase sigma factors"/>
    <property type="match status" value="1"/>
</dbReference>
<dbReference type="RefSeq" id="WP_245840756.1">
    <property type="nucleotide sequence ID" value="NZ_FUZU01000004.1"/>
</dbReference>
<keyword evidence="9" id="KW-1185">Reference proteome</keyword>
<dbReference type="PANTHER" id="PTHR43133">
    <property type="entry name" value="RNA POLYMERASE ECF-TYPE SIGMA FACTO"/>
    <property type="match status" value="1"/>
</dbReference>
<dbReference type="Pfam" id="PF08281">
    <property type="entry name" value="Sigma70_r4_2"/>
    <property type="match status" value="1"/>
</dbReference>
<dbReference type="InterPro" id="IPR014284">
    <property type="entry name" value="RNA_pol_sigma-70_dom"/>
</dbReference>
<gene>
    <name evidence="8" type="ORF">SAMN05660236_4978</name>
</gene>
<dbReference type="InterPro" id="IPR013324">
    <property type="entry name" value="RNA_pol_sigma_r3/r4-like"/>
</dbReference>
<keyword evidence="3" id="KW-0731">Sigma factor</keyword>
<organism evidence="8 9">
    <name type="scientific">Ohtaekwangia koreensis</name>
    <dbReference type="NCBI Taxonomy" id="688867"/>
    <lineage>
        <taxon>Bacteria</taxon>
        <taxon>Pseudomonadati</taxon>
        <taxon>Bacteroidota</taxon>
        <taxon>Cytophagia</taxon>
        <taxon>Cytophagales</taxon>
        <taxon>Fulvivirgaceae</taxon>
        <taxon>Ohtaekwangia</taxon>
    </lineage>
</organism>
<dbReference type="PANTHER" id="PTHR43133:SF52">
    <property type="entry name" value="ECF RNA POLYMERASE SIGMA FACTOR SIGL"/>
    <property type="match status" value="1"/>
</dbReference>
<dbReference type="GO" id="GO:0003677">
    <property type="term" value="F:DNA binding"/>
    <property type="evidence" value="ECO:0007669"/>
    <property type="project" value="UniProtKB-KW"/>
</dbReference>
<evidence type="ECO:0000259" key="7">
    <source>
        <dbReference type="Pfam" id="PF08281"/>
    </source>
</evidence>
<dbReference type="GO" id="GO:0016987">
    <property type="term" value="F:sigma factor activity"/>
    <property type="evidence" value="ECO:0007669"/>
    <property type="project" value="UniProtKB-KW"/>
</dbReference>
<dbReference type="Gene3D" id="1.10.10.10">
    <property type="entry name" value="Winged helix-like DNA-binding domain superfamily/Winged helix DNA-binding domain"/>
    <property type="match status" value="1"/>
</dbReference>
<evidence type="ECO:0000256" key="5">
    <source>
        <dbReference type="ARBA" id="ARBA00023163"/>
    </source>
</evidence>
<dbReference type="InterPro" id="IPR036388">
    <property type="entry name" value="WH-like_DNA-bd_sf"/>
</dbReference>
<reference evidence="8 9" key="1">
    <citation type="submission" date="2017-02" db="EMBL/GenBank/DDBJ databases">
        <authorList>
            <person name="Peterson S.W."/>
        </authorList>
    </citation>
    <scope>NUCLEOTIDE SEQUENCE [LARGE SCALE GENOMIC DNA]</scope>
    <source>
        <strain evidence="8 9">DSM 25262</strain>
    </source>
</reference>
<sequence length="191" mass="22735">MKTLSSELDALTDNALMLKVRDGDLDKMSLLFERYKKPLFGFFYHMNKDSELSEDLVQNVFFRILKYRYLFRGEGDFKTWMFHIARNVSHDHHRKNKLAAKDSLEAWEDKLGSDENRSSVMQREEEMQLLSMAMDRLPEEKREILLLSKFQDKKYKEIGEILGCSEGAVKVKVFRALQDLKEMYQKLETRY</sequence>
<dbReference type="SUPFAM" id="SSF88946">
    <property type="entry name" value="Sigma2 domain of RNA polymerase sigma factors"/>
    <property type="match status" value="1"/>
</dbReference>
<keyword evidence="5" id="KW-0804">Transcription</keyword>
<evidence type="ECO:0000256" key="1">
    <source>
        <dbReference type="ARBA" id="ARBA00010641"/>
    </source>
</evidence>
<dbReference type="GO" id="GO:0006352">
    <property type="term" value="P:DNA-templated transcription initiation"/>
    <property type="evidence" value="ECO:0007669"/>
    <property type="project" value="InterPro"/>
</dbReference>
<proteinExistence type="inferred from homology"/>
<feature type="domain" description="RNA polymerase sigma-70 region 2" evidence="6">
    <location>
        <begin position="31"/>
        <end position="97"/>
    </location>
</feature>
<dbReference type="InterPro" id="IPR013325">
    <property type="entry name" value="RNA_pol_sigma_r2"/>
</dbReference>
<dbReference type="Pfam" id="PF04542">
    <property type="entry name" value="Sigma70_r2"/>
    <property type="match status" value="1"/>
</dbReference>
<comment type="similarity">
    <text evidence="1">Belongs to the sigma-70 factor family. ECF subfamily.</text>
</comment>
<protein>
    <submittedName>
        <fullName evidence="8">RNA polymerase sigma-70 factor, ECF subfamily</fullName>
    </submittedName>
</protein>
<evidence type="ECO:0000256" key="3">
    <source>
        <dbReference type="ARBA" id="ARBA00023082"/>
    </source>
</evidence>
<evidence type="ECO:0000259" key="6">
    <source>
        <dbReference type="Pfam" id="PF04542"/>
    </source>
</evidence>